<dbReference type="STRING" id="311410.LA5095_02555"/>
<dbReference type="GO" id="GO:0009253">
    <property type="term" value="P:peptidoglycan catabolic process"/>
    <property type="evidence" value="ECO:0007669"/>
    <property type="project" value="TreeGrafter"/>
</dbReference>
<dbReference type="InterPro" id="IPR010611">
    <property type="entry name" value="3D_dom"/>
</dbReference>
<dbReference type="EC" id="4.2.2.n1" evidence="2"/>
<dbReference type="GO" id="GO:0008933">
    <property type="term" value="F:peptidoglycan lytic transglycosylase activity"/>
    <property type="evidence" value="ECO:0007669"/>
    <property type="project" value="TreeGrafter"/>
</dbReference>
<dbReference type="PIRSF" id="PIRSF019422">
    <property type="entry name" value="MltA"/>
    <property type="match status" value="1"/>
</dbReference>
<dbReference type="PANTHER" id="PTHR30124:SF0">
    <property type="entry name" value="MEMBRANE-BOUND LYTIC MUREIN TRANSGLYCOSYLASE A"/>
    <property type="match status" value="1"/>
</dbReference>
<gene>
    <name evidence="8" type="primary">mltA</name>
    <name evidence="8" type="ORF">LA5096_01411</name>
</gene>
<accession>A0A0M6ZYC1</accession>
<keyword evidence="3 8" id="KW-0456">Lyase</keyword>
<evidence type="ECO:0000313" key="8">
    <source>
        <dbReference type="EMBL" id="CTQ67291.1"/>
    </source>
</evidence>
<evidence type="ECO:0000256" key="5">
    <source>
        <dbReference type="ARBA" id="ARBA00030918"/>
    </source>
</evidence>
<keyword evidence="4" id="KW-0961">Cell wall biogenesis/degradation</keyword>
<evidence type="ECO:0000313" key="9">
    <source>
        <dbReference type="Proteomes" id="UP000049983"/>
    </source>
</evidence>
<evidence type="ECO:0000259" key="7">
    <source>
        <dbReference type="SMART" id="SM00925"/>
    </source>
</evidence>
<dbReference type="Pfam" id="PF03562">
    <property type="entry name" value="MltA"/>
    <property type="match status" value="1"/>
</dbReference>
<dbReference type="InterPro" id="IPR036908">
    <property type="entry name" value="RlpA-like_sf"/>
</dbReference>
<feature type="domain" description="Lytic transglycosylase MltA" evidence="7">
    <location>
        <begin position="139"/>
        <end position="296"/>
    </location>
</feature>
<dbReference type="SMART" id="SM00925">
    <property type="entry name" value="MltA"/>
    <property type="match status" value="1"/>
</dbReference>
<evidence type="ECO:0000256" key="3">
    <source>
        <dbReference type="ARBA" id="ARBA00023239"/>
    </source>
</evidence>
<reference evidence="9" key="1">
    <citation type="submission" date="2015-07" db="EMBL/GenBank/DDBJ databases">
        <authorList>
            <person name="Rodrigo-Torres Lidia"/>
            <person name="Arahal R.David."/>
        </authorList>
    </citation>
    <scope>NUCLEOTIDE SEQUENCE [LARGE SCALE GENOMIC DNA]</scope>
    <source>
        <strain evidence="9">CECT 5096</strain>
    </source>
</reference>
<proteinExistence type="predicted"/>
<evidence type="ECO:0000256" key="4">
    <source>
        <dbReference type="ARBA" id="ARBA00023316"/>
    </source>
</evidence>
<protein>
    <recommendedName>
        <fullName evidence="2">peptidoglycan lytic exotransglycosylase</fullName>
        <ecNumber evidence="2">4.2.2.n1</ecNumber>
    </recommendedName>
    <alternativeName>
        <fullName evidence="5">Murein hydrolase A</fullName>
    </alternativeName>
</protein>
<name>A0A0M6ZYC1_9HYPH</name>
<dbReference type="Pfam" id="PF06725">
    <property type="entry name" value="3D"/>
    <property type="match status" value="1"/>
</dbReference>
<dbReference type="Gene3D" id="2.40.240.50">
    <property type="entry name" value="Barwin-like endoglucanases"/>
    <property type="match status" value="1"/>
</dbReference>
<evidence type="ECO:0000256" key="1">
    <source>
        <dbReference type="ARBA" id="ARBA00001420"/>
    </source>
</evidence>
<evidence type="ECO:0000256" key="6">
    <source>
        <dbReference type="SAM" id="MobiDB-lite"/>
    </source>
</evidence>
<dbReference type="EMBL" id="CXWC01000002">
    <property type="protein sequence ID" value="CTQ67291.1"/>
    <property type="molecule type" value="Genomic_DNA"/>
</dbReference>
<comment type="catalytic activity">
    <reaction evidence="1">
        <text>Exolytic cleavage of the (1-&gt;4)-beta-glycosidic linkage between N-acetylmuramic acid (MurNAc) and N-acetylglucosamine (GlcNAc) residues in peptidoglycan, from either the reducing or the non-reducing ends of the peptidoglycan chains, with concomitant formation of a 1,6-anhydrobond in the MurNAc residue.</text>
        <dbReference type="EC" id="4.2.2.n1"/>
    </reaction>
</comment>
<dbReference type="GO" id="GO:0004553">
    <property type="term" value="F:hydrolase activity, hydrolyzing O-glycosyl compounds"/>
    <property type="evidence" value="ECO:0007669"/>
    <property type="project" value="InterPro"/>
</dbReference>
<dbReference type="RefSeq" id="WP_208992658.1">
    <property type="nucleotide sequence ID" value="NZ_CXWA01000002.1"/>
</dbReference>
<dbReference type="AlphaFoldDB" id="A0A0M6ZYC1"/>
<dbReference type="SUPFAM" id="SSF50685">
    <property type="entry name" value="Barwin-like endoglucanases"/>
    <property type="match status" value="1"/>
</dbReference>
<dbReference type="GeneID" id="97668833"/>
<sequence>MTWMDRLTGVIVLPLVCLSLKGAVLAAPLFFAGAGSAMPQSPKIPDHLEETAYSDLTGWHQDDHLAALNGFLRFCSRHEDPRDPTLPMNYGLDEIRSLCLSANREPINTETEARRFLETNFRPYRVTVPGFVTGYFEPEVAASRKKTDGFDVPLLGKPAGLEAITPENKPDDWPTHLSHGRRANSRFEEMPDRPAIMDGALDGEGLELAWLADPIDAYFIHVQGSARLRMTDGSVMRVGYAGKTGHPYTGIGRLLVKRGKGTPEDFTMTGLRSWLVNNPDKRDALFRENRSYIFFREVTDTLPSEGPIGAAGLPLVPGRSLAIDPDHTPYGALVFLQTDLPDLDAEGRSFSRLMVADDTGSAIKGKARGDIFVGSGNLSGDIAGRIRHAAQFTVLLPHPGRQETKAAAD</sequence>
<evidence type="ECO:0000256" key="2">
    <source>
        <dbReference type="ARBA" id="ARBA00012587"/>
    </source>
</evidence>
<dbReference type="Gene3D" id="2.40.40.10">
    <property type="entry name" value="RlpA-like domain"/>
    <property type="match status" value="1"/>
</dbReference>
<dbReference type="CDD" id="cd14485">
    <property type="entry name" value="mltA_like_LT_A"/>
    <property type="match status" value="1"/>
</dbReference>
<organism evidence="8 9">
    <name type="scientific">Roseibium album</name>
    <dbReference type="NCBI Taxonomy" id="311410"/>
    <lineage>
        <taxon>Bacteria</taxon>
        <taxon>Pseudomonadati</taxon>
        <taxon>Pseudomonadota</taxon>
        <taxon>Alphaproteobacteria</taxon>
        <taxon>Hyphomicrobiales</taxon>
        <taxon>Stappiaceae</taxon>
        <taxon>Roseibium</taxon>
    </lineage>
</organism>
<keyword evidence="9" id="KW-1185">Reference proteome</keyword>
<dbReference type="InterPro" id="IPR005300">
    <property type="entry name" value="MltA_B"/>
</dbReference>
<dbReference type="InterPro" id="IPR026044">
    <property type="entry name" value="MltA"/>
</dbReference>
<dbReference type="PANTHER" id="PTHR30124">
    <property type="entry name" value="MEMBRANE-BOUND LYTIC MUREIN TRANSGLYCOSYLASE A"/>
    <property type="match status" value="1"/>
</dbReference>
<dbReference type="GO" id="GO:0009254">
    <property type="term" value="P:peptidoglycan turnover"/>
    <property type="evidence" value="ECO:0007669"/>
    <property type="project" value="InterPro"/>
</dbReference>
<dbReference type="GO" id="GO:0019867">
    <property type="term" value="C:outer membrane"/>
    <property type="evidence" value="ECO:0007669"/>
    <property type="project" value="InterPro"/>
</dbReference>
<feature type="region of interest" description="Disordered" evidence="6">
    <location>
        <begin position="161"/>
        <end position="184"/>
    </location>
</feature>
<dbReference type="CDD" id="cd14668">
    <property type="entry name" value="mlta_B"/>
    <property type="match status" value="1"/>
</dbReference>
<dbReference type="Proteomes" id="UP000049983">
    <property type="component" value="Unassembled WGS sequence"/>
</dbReference>
<dbReference type="GO" id="GO:0071555">
    <property type="term" value="P:cell wall organization"/>
    <property type="evidence" value="ECO:0007669"/>
    <property type="project" value="UniProtKB-KW"/>
</dbReference>